<comment type="subcellular location">
    <subcellularLocation>
        <location evidence="1">Endomembrane system</location>
        <topology evidence="1">Multi-pass membrane protein</topology>
    </subcellularLocation>
    <subcellularLocation>
        <location evidence="3">Endoplasmic reticulum membrane</location>
    </subcellularLocation>
    <subcellularLocation>
        <location evidence="2">Nucleus envelope</location>
    </subcellularLocation>
</comment>
<dbReference type="GO" id="GO:0005637">
    <property type="term" value="C:nuclear inner membrane"/>
    <property type="evidence" value="ECO:0007669"/>
    <property type="project" value="TreeGrafter"/>
</dbReference>
<dbReference type="PANTHER" id="PTHR13416">
    <property type="match status" value="1"/>
</dbReference>
<evidence type="ECO:0000256" key="5">
    <source>
        <dbReference type="ARBA" id="ARBA00022692"/>
    </source>
</evidence>
<evidence type="ECO:0000256" key="11">
    <source>
        <dbReference type="SAM" id="Phobius"/>
    </source>
</evidence>
<evidence type="ECO:0000256" key="9">
    <source>
        <dbReference type="ARBA" id="ARBA00023242"/>
    </source>
</evidence>
<reference evidence="12 13" key="1">
    <citation type="journal article" date="2021" name="Sci. Rep.">
        <title>Chromosome anchoring in Senegalese sole (Solea senegalensis) reveals sex-associated markers and genome rearrangements in flatfish.</title>
        <authorList>
            <person name="Guerrero-Cozar I."/>
            <person name="Gomez-Garrido J."/>
            <person name="Berbel C."/>
            <person name="Martinez-Blanch J.F."/>
            <person name="Alioto T."/>
            <person name="Claros M.G."/>
            <person name="Gagnaire P.A."/>
            <person name="Manchado M."/>
        </authorList>
    </citation>
    <scope>NUCLEOTIDE SEQUENCE [LARGE SCALE GENOMIC DNA]</scope>
    <source>
        <strain evidence="12">Sse05_10M</strain>
    </source>
</reference>
<evidence type="ECO:0000256" key="6">
    <source>
        <dbReference type="ARBA" id="ARBA00022824"/>
    </source>
</evidence>
<feature type="transmembrane region" description="Helical" evidence="11">
    <location>
        <begin position="312"/>
        <end position="333"/>
    </location>
</feature>
<evidence type="ECO:0000256" key="10">
    <source>
        <dbReference type="SAM" id="MobiDB-lite"/>
    </source>
</evidence>
<comment type="caution">
    <text evidence="12">The sequence shown here is derived from an EMBL/GenBank/DDBJ whole genome shotgun (WGS) entry which is preliminary data.</text>
</comment>
<dbReference type="Pfam" id="PF07787">
    <property type="entry name" value="TMEM43"/>
    <property type="match status" value="1"/>
</dbReference>
<keyword evidence="5 11" id="KW-0812">Transmembrane</keyword>
<dbReference type="PANTHER" id="PTHR13416:SF2">
    <property type="entry name" value="TRANSMEMBRANE PROTEIN 43"/>
    <property type="match status" value="1"/>
</dbReference>
<feature type="transmembrane region" description="Helical" evidence="11">
    <location>
        <begin position="381"/>
        <end position="401"/>
    </location>
</feature>
<evidence type="ECO:0000313" key="13">
    <source>
        <dbReference type="Proteomes" id="UP000693946"/>
    </source>
</evidence>
<keyword evidence="9" id="KW-0539">Nucleus</keyword>
<keyword evidence="13" id="KW-1185">Reference proteome</keyword>
<protein>
    <submittedName>
        <fullName evidence="12">Transmembrane protein 43</fullName>
    </submittedName>
</protein>
<dbReference type="InterPro" id="IPR012430">
    <property type="entry name" value="TMEM43_fam"/>
</dbReference>
<evidence type="ECO:0000256" key="8">
    <source>
        <dbReference type="ARBA" id="ARBA00023136"/>
    </source>
</evidence>
<dbReference type="GO" id="GO:0005789">
    <property type="term" value="C:endoplasmic reticulum membrane"/>
    <property type="evidence" value="ECO:0007669"/>
    <property type="project" value="UniProtKB-SubCell"/>
</dbReference>
<evidence type="ECO:0000313" key="12">
    <source>
        <dbReference type="EMBL" id="KAG7493566.1"/>
    </source>
</evidence>
<feature type="transmembrane region" description="Helical" evidence="11">
    <location>
        <begin position="353"/>
        <end position="374"/>
    </location>
</feature>
<dbReference type="GO" id="GO:0071763">
    <property type="term" value="P:nuclear membrane organization"/>
    <property type="evidence" value="ECO:0007669"/>
    <property type="project" value="TreeGrafter"/>
</dbReference>
<keyword evidence="6" id="KW-0256">Endoplasmic reticulum</keyword>
<keyword evidence="8 11" id="KW-0472">Membrane</keyword>
<evidence type="ECO:0000256" key="3">
    <source>
        <dbReference type="ARBA" id="ARBA00004586"/>
    </source>
</evidence>
<feature type="transmembrane region" description="Helical" evidence="11">
    <location>
        <begin position="33"/>
        <end position="52"/>
    </location>
</feature>
<comment type="similarity">
    <text evidence="4">Belongs to the TMEM43 family.</text>
</comment>
<evidence type="ECO:0000256" key="4">
    <source>
        <dbReference type="ARBA" id="ARBA00006627"/>
    </source>
</evidence>
<evidence type="ECO:0000256" key="2">
    <source>
        <dbReference type="ARBA" id="ARBA00004259"/>
    </source>
</evidence>
<accession>A0AAV6QKH8</accession>
<name>A0AAV6QKH8_SOLSE</name>
<dbReference type="Proteomes" id="UP000693946">
    <property type="component" value="Linkage Group LG4"/>
</dbReference>
<proteinExistence type="inferred from homology"/>
<keyword evidence="7 11" id="KW-1133">Transmembrane helix</keyword>
<feature type="region of interest" description="Disordered" evidence="10">
    <location>
        <begin position="1"/>
        <end position="20"/>
    </location>
</feature>
<gene>
    <name evidence="12" type="ORF">JOB18_012042</name>
</gene>
<dbReference type="GO" id="GO:0006629">
    <property type="term" value="P:lipid metabolic process"/>
    <property type="evidence" value="ECO:0007669"/>
    <property type="project" value="TreeGrafter"/>
</dbReference>
<dbReference type="EMBL" id="JAGKHQ010000016">
    <property type="protein sequence ID" value="KAG7493566.1"/>
    <property type="molecule type" value="Genomic_DNA"/>
</dbReference>
<dbReference type="AlphaFoldDB" id="A0AAV6QKH8"/>
<evidence type="ECO:0000256" key="7">
    <source>
        <dbReference type="ARBA" id="ARBA00022989"/>
    </source>
</evidence>
<evidence type="ECO:0000256" key="1">
    <source>
        <dbReference type="ARBA" id="ARBA00004127"/>
    </source>
</evidence>
<sequence length="558" mass="61811">MSSAQSFSGKEPNQHKRVSVKSNPGFLERLSDTAGGTVLGVGLFFLSIYVLFTNEGRALQTAYSLDEGLSQVVPLGPYISLEPQNNNRLVHLSAQLHTAQPLYDPNYRVVVQAVKLKRQVEMYQWVEYQESKDYQENGETKTETTYTYNTEWKLELVNSRNFDKEIGHQNPSAMAVESVTVVAPEVQVGPFILSKGLVEQINNFQTLSLKEFSTLVLDHFLTVDDDYFYHTQNPRRPEVGDVRVRFSYAGLSGEESRLGPAQTVSIVAMQRGEQLMPYKTKSGDTLEILYLEELSAEDVFAREHQHNSMKTWGLRAAGWALMFLSIQLTMRIIYTLVDWVPILRELVSVGLKIFALCVSCSLSLLTIASGWLFYRPLVAAALGAIALVPVLLVRSAISTLITEIINSSFSSGSIPCSLKLAAVTPILKKPGLNPDIMSNFGPISNLPFLSKILERIVAKQLKTHLCSNYLFVPFQSGFRSQHSTETAFLEVTNDILLSADSGQLGILLDLTSHSSSIKCVSQCYSSSKHCAGFVSRVLGTSHLNQRADVVQSDTGSSE</sequence>
<organism evidence="12 13">
    <name type="scientific">Solea senegalensis</name>
    <name type="common">Senegalese sole</name>
    <dbReference type="NCBI Taxonomy" id="28829"/>
    <lineage>
        <taxon>Eukaryota</taxon>
        <taxon>Metazoa</taxon>
        <taxon>Chordata</taxon>
        <taxon>Craniata</taxon>
        <taxon>Vertebrata</taxon>
        <taxon>Euteleostomi</taxon>
        <taxon>Actinopterygii</taxon>
        <taxon>Neopterygii</taxon>
        <taxon>Teleostei</taxon>
        <taxon>Neoteleostei</taxon>
        <taxon>Acanthomorphata</taxon>
        <taxon>Carangaria</taxon>
        <taxon>Pleuronectiformes</taxon>
        <taxon>Pleuronectoidei</taxon>
        <taxon>Soleidae</taxon>
        <taxon>Solea</taxon>
    </lineage>
</organism>